<dbReference type="Gene3D" id="2.30.30.40">
    <property type="entry name" value="SH3 Domains"/>
    <property type="match status" value="2"/>
</dbReference>
<dbReference type="SMART" id="SM00287">
    <property type="entry name" value="SH3b"/>
    <property type="match status" value="2"/>
</dbReference>
<evidence type="ECO:0000259" key="2">
    <source>
        <dbReference type="SMART" id="SM00287"/>
    </source>
</evidence>
<dbReference type="PANTHER" id="PTHR34408:SF1">
    <property type="entry name" value="GLYCOSYL HYDROLASE FAMILY 19 DOMAIN-CONTAINING PROTEIN HI_1415"/>
    <property type="match status" value="1"/>
</dbReference>
<dbReference type="AlphaFoldDB" id="A0A645DMI1"/>
<dbReference type="InterPro" id="IPR003646">
    <property type="entry name" value="SH3-like_bac-type"/>
</dbReference>
<dbReference type="EMBL" id="VSSQ01037574">
    <property type="protein sequence ID" value="MPM90298.1"/>
    <property type="molecule type" value="Genomic_DNA"/>
</dbReference>
<sequence length="312" mass="33115">MKKTIAIACMGALCSFGALSGFAAEGVISADLLNVRLKPDLKSSVAVKLDKGFKVNVTGESGDFYEIAAPVTAPVYISAVYLDVDTTTAPLKMYVSGSTAAASYGVLPKGSKVKLIDIDHYGWAQIEPPAGIKLYVAKNYVNVTGEVPKTETPTGKPEGKKDAAVKPEEKKAEAPAVKPEEKNVEKPAVKPEEKKAAKPAAKPEEKKAEKPVEQPPAAMSPATEKALKDIGVDLSKGKALSVTGTLLKLDTTTVPVLRYVLMRNGTHEFYLCGDKIDFDSFGSSAVTLKGQSFRVPGWRVPVIYVDSATAAK</sequence>
<accession>A0A645DMI1</accession>
<comment type="caution">
    <text evidence="3">The sequence shown here is derived from an EMBL/GenBank/DDBJ whole genome shotgun (WGS) entry which is preliminary data.</text>
</comment>
<protein>
    <recommendedName>
        <fullName evidence="2">SH3b domain-containing protein</fullName>
    </recommendedName>
</protein>
<feature type="domain" description="SH3b" evidence="2">
    <location>
        <begin position="82"/>
        <end position="144"/>
    </location>
</feature>
<feature type="region of interest" description="Disordered" evidence="1">
    <location>
        <begin position="146"/>
        <end position="222"/>
    </location>
</feature>
<feature type="compositionally biased region" description="Basic and acidic residues" evidence="1">
    <location>
        <begin position="157"/>
        <end position="212"/>
    </location>
</feature>
<organism evidence="3">
    <name type="scientific">bioreactor metagenome</name>
    <dbReference type="NCBI Taxonomy" id="1076179"/>
    <lineage>
        <taxon>unclassified sequences</taxon>
        <taxon>metagenomes</taxon>
        <taxon>ecological metagenomes</taxon>
    </lineage>
</organism>
<dbReference type="InterPro" id="IPR052354">
    <property type="entry name" value="Cell_Wall_Dynamics_Protein"/>
</dbReference>
<dbReference type="PANTHER" id="PTHR34408">
    <property type="entry name" value="FAMILY PROTEIN, PUTATIVE-RELATED"/>
    <property type="match status" value="1"/>
</dbReference>
<proteinExistence type="predicted"/>
<feature type="domain" description="SH3b" evidence="2">
    <location>
        <begin position="23"/>
        <end position="79"/>
    </location>
</feature>
<gene>
    <name evidence="3" type="ORF">SDC9_137419</name>
</gene>
<evidence type="ECO:0000256" key="1">
    <source>
        <dbReference type="SAM" id="MobiDB-lite"/>
    </source>
</evidence>
<name>A0A645DMI1_9ZZZZ</name>
<reference evidence="3" key="1">
    <citation type="submission" date="2019-08" db="EMBL/GenBank/DDBJ databases">
        <authorList>
            <person name="Kucharzyk K."/>
            <person name="Murdoch R.W."/>
            <person name="Higgins S."/>
            <person name="Loffler F."/>
        </authorList>
    </citation>
    <scope>NUCLEOTIDE SEQUENCE</scope>
</reference>
<evidence type="ECO:0000313" key="3">
    <source>
        <dbReference type="EMBL" id="MPM90298.1"/>
    </source>
</evidence>